<dbReference type="InterPro" id="IPR029480">
    <property type="entry name" value="Transpos_assoc"/>
</dbReference>
<accession>A0A5D3CIE6</accession>
<dbReference type="AlphaFoldDB" id="A0A5D3CIE6"/>
<dbReference type="PANTHER" id="PTHR10775">
    <property type="entry name" value="OS08G0208400 PROTEIN"/>
    <property type="match status" value="1"/>
</dbReference>
<dbReference type="Pfam" id="PF02992">
    <property type="entry name" value="Transposase_21"/>
    <property type="match status" value="1"/>
</dbReference>
<organism evidence="2 3">
    <name type="scientific">Cucumis melo var. makuwa</name>
    <name type="common">Oriental melon</name>
    <dbReference type="NCBI Taxonomy" id="1194695"/>
    <lineage>
        <taxon>Eukaryota</taxon>
        <taxon>Viridiplantae</taxon>
        <taxon>Streptophyta</taxon>
        <taxon>Embryophyta</taxon>
        <taxon>Tracheophyta</taxon>
        <taxon>Spermatophyta</taxon>
        <taxon>Magnoliopsida</taxon>
        <taxon>eudicotyledons</taxon>
        <taxon>Gunneridae</taxon>
        <taxon>Pentapetalae</taxon>
        <taxon>rosids</taxon>
        <taxon>fabids</taxon>
        <taxon>Cucurbitales</taxon>
        <taxon>Cucurbitaceae</taxon>
        <taxon>Benincaseae</taxon>
        <taxon>Cucumis</taxon>
    </lineage>
</organism>
<comment type="caution">
    <text evidence="2">The sequence shown here is derived from an EMBL/GenBank/DDBJ whole genome shotgun (WGS) entry which is preliminary data.</text>
</comment>
<dbReference type="EMBL" id="SSTD01010919">
    <property type="protein sequence ID" value="TYK11072.1"/>
    <property type="molecule type" value="Genomic_DNA"/>
</dbReference>
<evidence type="ECO:0000313" key="3">
    <source>
        <dbReference type="Proteomes" id="UP000321947"/>
    </source>
</evidence>
<protein>
    <submittedName>
        <fullName evidence="2">Transposase</fullName>
    </submittedName>
</protein>
<dbReference type="Proteomes" id="UP000321947">
    <property type="component" value="Unassembled WGS sequence"/>
</dbReference>
<reference evidence="2 3" key="1">
    <citation type="submission" date="2019-08" db="EMBL/GenBank/DDBJ databases">
        <title>Draft genome sequences of two oriental melons (Cucumis melo L. var makuwa).</title>
        <authorList>
            <person name="Kwon S.-Y."/>
        </authorList>
    </citation>
    <scope>NUCLEOTIDE SEQUENCE [LARGE SCALE GENOMIC DNA]</scope>
    <source>
        <strain evidence="3">cv. Chang Bougi</strain>
        <tissue evidence="2">Leaf</tissue>
    </source>
</reference>
<sequence length="483" mass="55365">MKVRGTIHGEKVVVLIDCGATHNYGVILGFGAAVKGNGSSTIRCPCLKCGNHLPQDESTVRYHLYANGIDQSYKIWFWHGESFTSETSCNRQAYTNEETIDDDLFHVINMVQNVRDQFSKVPNAFDNMFDDAKKPLFPGYISRCPKRNISRWKTSKNSNEEIKGVAAKQLWKVDGVLRHPTDTPSWSCWPVIATIYNFPPWLCMRRKYLMLTMLISGPKQPGYDINVYLAPLIDDLKLMWEEGVQCFDAHRNERFTLRAVLLWTINDFPAYGNLCGCSVKGYKACPICGEETSSIRLPHGKKNAYMGHRKYLPSHHHYRRQKKAFDGNQEHGTPPLPLSGETIYNRLKDKTFPCGKRSSRRLNEDISNDYWKRIFAFYELAYWKKLHVRHCLDVMHIEKNVLMNIIGTLLEIPGKSKDGLSARLDLVEMNIRPELAPVSDESRTYIPAACYTLSREKKVSICRTLSDLKVLEGYSSNFRSLVS</sequence>
<name>A0A5D3CIE6_CUCMM</name>
<feature type="domain" description="Transposase-associated" evidence="1">
    <location>
        <begin position="38"/>
        <end position="81"/>
    </location>
</feature>
<gene>
    <name evidence="2" type="ORF">E5676_scaffold73G00580</name>
</gene>
<dbReference type="PANTHER" id="PTHR10775:SF179">
    <property type="entry name" value="TRANSPOSON, EN_SPM-LIKE, TRANSPOSASE-ASSOCIATED DOMAIN PROTEIN"/>
    <property type="match status" value="1"/>
</dbReference>
<evidence type="ECO:0000313" key="2">
    <source>
        <dbReference type="EMBL" id="TYK11072.1"/>
    </source>
</evidence>
<evidence type="ECO:0000259" key="1">
    <source>
        <dbReference type="Pfam" id="PF13963"/>
    </source>
</evidence>
<dbReference type="Pfam" id="PF13963">
    <property type="entry name" value="Transpos_assoc"/>
    <property type="match status" value="1"/>
</dbReference>
<dbReference type="InterPro" id="IPR004242">
    <property type="entry name" value="Transposase_21"/>
</dbReference>
<proteinExistence type="predicted"/>